<dbReference type="PROSITE" id="PS00022">
    <property type="entry name" value="EGF_1"/>
    <property type="match status" value="1"/>
</dbReference>
<dbReference type="Pfam" id="PF00008">
    <property type="entry name" value="EGF"/>
    <property type="match status" value="1"/>
</dbReference>
<evidence type="ECO:0008006" key="8">
    <source>
        <dbReference type="Google" id="ProtNLM"/>
    </source>
</evidence>
<gene>
    <name evidence="6" type="ORF">PMEA_00029863</name>
</gene>
<dbReference type="SMART" id="SM00181">
    <property type="entry name" value="EGF"/>
    <property type="match status" value="1"/>
</dbReference>
<evidence type="ECO:0000256" key="2">
    <source>
        <dbReference type="ARBA" id="ARBA00023157"/>
    </source>
</evidence>
<reference evidence="6 7" key="1">
    <citation type="submission" date="2022-05" db="EMBL/GenBank/DDBJ databases">
        <authorList>
            <consortium name="Genoscope - CEA"/>
            <person name="William W."/>
        </authorList>
    </citation>
    <scope>NUCLEOTIDE SEQUENCE [LARGE SCALE GENOMIC DNA]</scope>
</reference>
<dbReference type="Pfam" id="PF00024">
    <property type="entry name" value="PAN_1"/>
    <property type="match status" value="1"/>
</dbReference>
<evidence type="ECO:0000313" key="7">
    <source>
        <dbReference type="Proteomes" id="UP001159428"/>
    </source>
</evidence>
<keyword evidence="7" id="KW-1185">Reference proteome</keyword>
<dbReference type="PROSITE" id="PS50948">
    <property type="entry name" value="PAN"/>
    <property type="match status" value="1"/>
</dbReference>
<organism evidence="6 7">
    <name type="scientific">Pocillopora meandrina</name>
    <dbReference type="NCBI Taxonomy" id="46732"/>
    <lineage>
        <taxon>Eukaryota</taxon>
        <taxon>Metazoa</taxon>
        <taxon>Cnidaria</taxon>
        <taxon>Anthozoa</taxon>
        <taxon>Hexacorallia</taxon>
        <taxon>Scleractinia</taxon>
        <taxon>Astrocoeniina</taxon>
        <taxon>Pocilloporidae</taxon>
        <taxon>Pocillopora</taxon>
    </lineage>
</organism>
<feature type="disulfide bond" evidence="3">
    <location>
        <begin position="114"/>
        <end position="123"/>
    </location>
</feature>
<evidence type="ECO:0000259" key="5">
    <source>
        <dbReference type="PROSITE" id="PS50948"/>
    </source>
</evidence>
<dbReference type="FunFam" id="2.10.25.10:FF:000118">
    <property type="entry name" value="protein delta homolog 2"/>
    <property type="match status" value="1"/>
</dbReference>
<proteinExistence type="predicted"/>
<feature type="domain" description="EGF-like" evidence="4">
    <location>
        <begin position="86"/>
        <end position="124"/>
    </location>
</feature>
<comment type="caution">
    <text evidence="6">The sequence shown here is derived from an EMBL/GenBank/DDBJ whole genome shotgun (WGS) entry which is preliminary data.</text>
</comment>
<evidence type="ECO:0000313" key="6">
    <source>
        <dbReference type="EMBL" id="CAH3157146.1"/>
    </source>
</evidence>
<dbReference type="CDD" id="cd00054">
    <property type="entry name" value="EGF_CA"/>
    <property type="match status" value="1"/>
</dbReference>
<feature type="disulfide bond" evidence="3">
    <location>
        <begin position="95"/>
        <end position="112"/>
    </location>
</feature>
<dbReference type="Gene3D" id="2.10.25.10">
    <property type="entry name" value="Laminin"/>
    <property type="match status" value="1"/>
</dbReference>
<comment type="caution">
    <text evidence="3">Lacks conserved residue(s) required for the propagation of feature annotation.</text>
</comment>
<feature type="domain" description="Apple" evidence="5">
    <location>
        <begin position="7"/>
        <end position="90"/>
    </location>
</feature>
<protein>
    <recommendedName>
        <fullName evidence="8">EGF-like domain-containing protein</fullName>
    </recommendedName>
</protein>
<keyword evidence="1 3" id="KW-0245">EGF-like domain</keyword>
<name>A0AAU9XUW8_9CNID</name>
<evidence type="ECO:0000259" key="4">
    <source>
        <dbReference type="PROSITE" id="PS50026"/>
    </source>
</evidence>
<evidence type="ECO:0000256" key="3">
    <source>
        <dbReference type="PROSITE-ProRule" id="PRU00076"/>
    </source>
</evidence>
<evidence type="ECO:0000256" key="1">
    <source>
        <dbReference type="ARBA" id="ARBA00022536"/>
    </source>
</evidence>
<dbReference type="Proteomes" id="UP001159428">
    <property type="component" value="Unassembled WGS sequence"/>
</dbReference>
<sequence length="127" mass="14507">MVFAETCRIIQFVRKVNEKALEGHTITTISSNKVDFCETRCFLNHDCVSYNFGPSEDNDDTYVCELNNSTDNRRLKPKAMYVYSETKDSCRSNPCLNNGKCQYGFTAKTFRCLCSVGFTGEFCERGK</sequence>
<dbReference type="SUPFAM" id="SSF57196">
    <property type="entry name" value="EGF/Laminin"/>
    <property type="match status" value="1"/>
</dbReference>
<feature type="non-terminal residue" evidence="6">
    <location>
        <position position="127"/>
    </location>
</feature>
<dbReference type="AlphaFoldDB" id="A0AAU9XUW8"/>
<dbReference type="EMBL" id="CALNXJ010000063">
    <property type="protein sequence ID" value="CAH3157146.1"/>
    <property type="molecule type" value="Genomic_DNA"/>
</dbReference>
<keyword evidence="2 3" id="KW-1015">Disulfide bond</keyword>
<dbReference type="InterPro" id="IPR000742">
    <property type="entry name" value="EGF"/>
</dbReference>
<dbReference type="PROSITE" id="PS50026">
    <property type="entry name" value="EGF_3"/>
    <property type="match status" value="1"/>
</dbReference>
<dbReference type="InterPro" id="IPR003609">
    <property type="entry name" value="Pan_app"/>
</dbReference>
<dbReference type="PROSITE" id="PS01186">
    <property type="entry name" value="EGF_2"/>
    <property type="match status" value="1"/>
</dbReference>
<accession>A0AAU9XUW8</accession>